<dbReference type="AlphaFoldDB" id="A0ABD5BQY1"/>
<dbReference type="Proteomes" id="UP001234811">
    <property type="component" value="Unassembled WGS sequence"/>
</dbReference>
<accession>A0ABD5BQY1</accession>
<protein>
    <submittedName>
        <fullName evidence="1">Tryptophan 2,3-dioxygenase</fullName>
    </submittedName>
</protein>
<feature type="non-terminal residue" evidence="1">
    <location>
        <position position="1"/>
    </location>
</feature>
<dbReference type="SUPFAM" id="SSF140959">
    <property type="entry name" value="Indolic compounds 2,3-dioxygenase-like"/>
    <property type="match status" value="1"/>
</dbReference>
<name>A0ABD5BQY1_SERMA</name>
<dbReference type="InterPro" id="IPR037217">
    <property type="entry name" value="Trp/Indoleamine_2_3_dOase-like"/>
</dbReference>
<gene>
    <name evidence="1" type="ORF">RF091_25150</name>
</gene>
<reference evidence="1 2" key="1">
    <citation type="submission" date="2023-07" db="EMBL/GenBank/DDBJ databases">
        <title>Pathogens genome sequencing project 196.</title>
        <authorList>
            <person name="Cao X."/>
        </authorList>
    </citation>
    <scope>NUCLEOTIDE SEQUENCE [LARGE SCALE GENOMIC DNA]</scope>
    <source>
        <strain evidence="1 2">SM41</strain>
    </source>
</reference>
<evidence type="ECO:0000313" key="1">
    <source>
        <dbReference type="EMBL" id="MDQ9558779.1"/>
    </source>
</evidence>
<dbReference type="EMBL" id="JAVIPQ010000417">
    <property type="protein sequence ID" value="MDQ9558779.1"/>
    <property type="molecule type" value="Genomic_DNA"/>
</dbReference>
<organism evidence="1 2">
    <name type="scientific">Serratia marcescens</name>
    <dbReference type="NCBI Taxonomy" id="615"/>
    <lineage>
        <taxon>Bacteria</taxon>
        <taxon>Pseudomonadati</taxon>
        <taxon>Pseudomonadota</taxon>
        <taxon>Gammaproteobacteria</taxon>
        <taxon>Enterobacterales</taxon>
        <taxon>Yersiniaceae</taxon>
        <taxon>Serratia</taxon>
    </lineage>
</organism>
<comment type="caution">
    <text evidence="1">The sequence shown here is derived from an EMBL/GenBank/DDBJ whole genome shotgun (WGS) entry which is preliminary data.</text>
</comment>
<proteinExistence type="predicted"/>
<evidence type="ECO:0000313" key="2">
    <source>
        <dbReference type="Proteomes" id="UP001234811"/>
    </source>
</evidence>
<sequence>TGGSSGVSFLKKALDLTFFPELLDVRTEIGA</sequence>
<dbReference type="Gene3D" id="1.20.58.480">
    <property type="match status" value="1"/>
</dbReference>